<organism evidence="1 2">
    <name type="scientific">Engystomops pustulosus</name>
    <name type="common">Tungara frog</name>
    <name type="synonym">Physalaemus pustulosus</name>
    <dbReference type="NCBI Taxonomy" id="76066"/>
    <lineage>
        <taxon>Eukaryota</taxon>
        <taxon>Metazoa</taxon>
        <taxon>Chordata</taxon>
        <taxon>Craniata</taxon>
        <taxon>Vertebrata</taxon>
        <taxon>Euteleostomi</taxon>
        <taxon>Amphibia</taxon>
        <taxon>Batrachia</taxon>
        <taxon>Anura</taxon>
        <taxon>Neobatrachia</taxon>
        <taxon>Hyloidea</taxon>
        <taxon>Leptodactylidae</taxon>
        <taxon>Leiuperinae</taxon>
        <taxon>Engystomops</taxon>
    </lineage>
</organism>
<evidence type="ECO:0000313" key="1">
    <source>
        <dbReference type="EMBL" id="KAG8599283.1"/>
    </source>
</evidence>
<accession>A0AAV7DQ41</accession>
<name>A0AAV7DQ41_ENGPU</name>
<comment type="caution">
    <text evidence="1">The sequence shown here is derived from an EMBL/GenBank/DDBJ whole genome shotgun (WGS) entry which is preliminary data.</text>
</comment>
<dbReference type="EMBL" id="WNYA01000001">
    <property type="protein sequence ID" value="KAG8599283.1"/>
    <property type="molecule type" value="Genomic_DNA"/>
</dbReference>
<protein>
    <submittedName>
        <fullName evidence="1">Uncharacterized protein</fullName>
    </submittedName>
</protein>
<reference evidence="1" key="1">
    <citation type="thesis" date="2020" institute="ProQuest LLC" country="789 East Eisenhower Parkway, Ann Arbor, MI, USA">
        <title>Comparative Genomics and Chromosome Evolution.</title>
        <authorList>
            <person name="Mudd A.B."/>
        </authorList>
    </citation>
    <scope>NUCLEOTIDE SEQUENCE</scope>
    <source>
        <strain evidence="1">237g6f4</strain>
        <tissue evidence="1">Blood</tissue>
    </source>
</reference>
<keyword evidence="2" id="KW-1185">Reference proteome</keyword>
<sequence length="82" mass="9270">MSFCCLENGIGLPVRRFPLWVSTPPPGISRGTVRCISNFSSWVRINSVPSFPLSGRNPINAMRRIFLIWQNRPSARPRCEAP</sequence>
<dbReference type="AlphaFoldDB" id="A0AAV7DQ41"/>
<gene>
    <name evidence="1" type="ORF">GDO81_002989</name>
</gene>
<dbReference type="Proteomes" id="UP000824782">
    <property type="component" value="Unassembled WGS sequence"/>
</dbReference>
<evidence type="ECO:0000313" key="2">
    <source>
        <dbReference type="Proteomes" id="UP000824782"/>
    </source>
</evidence>
<proteinExistence type="predicted"/>